<dbReference type="EMBL" id="JAZHXI010000008">
    <property type="protein sequence ID" value="KAL2069346.1"/>
    <property type="molecule type" value="Genomic_DNA"/>
</dbReference>
<feature type="compositionally biased region" description="Low complexity" evidence="1">
    <location>
        <begin position="1"/>
        <end position="20"/>
    </location>
</feature>
<reference evidence="2 3" key="1">
    <citation type="journal article" date="2024" name="Commun. Biol.">
        <title>Comparative genomic analysis of thermophilic fungi reveals convergent evolutionary adaptations and gene losses.</title>
        <authorList>
            <person name="Steindorff A.S."/>
            <person name="Aguilar-Pontes M.V."/>
            <person name="Robinson A.J."/>
            <person name="Andreopoulos B."/>
            <person name="LaButti K."/>
            <person name="Kuo A."/>
            <person name="Mondo S."/>
            <person name="Riley R."/>
            <person name="Otillar R."/>
            <person name="Haridas S."/>
            <person name="Lipzen A."/>
            <person name="Grimwood J."/>
            <person name="Schmutz J."/>
            <person name="Clum A."/>
            <person name="Reid I.D."/>
            <person name="Moisan M.C."/>
            <person name="Butler G."/>
            <person name="Nguyen T.T.M."/>
            <person name="Dewar K."/>
            <person name="Conant G."/>
            <person name="Drula E."/>
            <person name="Henrissat B."/>
            <person name="Hansel C."/>
            <person name="Singer S."/>
            <person name="Hutchinson M.I."/>
            <person name="de Vries R.P."/>
            <person name="Natvig D.O."/>
            <person name="Powell A.J."/>
            <person name="Tsang A."/>
            <person name="Grigoriev I.V."/>
        </authorList>
    </citation>
    <scope>NUCLEOTIDE SEQUENCE [LARGE SCALE GENOMIC DNA]</scope>
    <source>
        <strain evidence="2 3">CBS 494.80</strain>
    </source>
</reference>
<accession>A0ABR4CJD6</accession>
<dbReference type="Proteomes" id="UP001595075">
    <property type="component" value="Unassembled WGS sequence"/>
</dbReference>
<comment type="caution">
    <text evidence="2">The sequence shown here is derived from an EMBL/GenBank/DDBJ whole genome shotgun (WGS) entry which is preliminary data.</text>
</comment>
<organism evidence="2 3">
    <name type="scientific">Oculimacula yallundae</name>
    <dbReference type="NCBI Taxonomy" id="86028"/>
    <lineage>
        <taxon>Eukaryota</taxon>
        <taxon>Fungi</taxon>
        <taxon>Dikarya</taxon>
        <taxon>Ascomycota</taxon>
        <taxon>Pezizomycotina</taxon>
        <taxon>Leotiomycetes</taxon>
        <taxon>Helotiales</taxon>
        <taxon>Ploettnerulaceae</taxon>
        <taxon>Oculimacula</taxon>
    </lineage>
</organism>
<evidence type="ECO:0000313" key="2">
    <source>
        <dbReference type="EMBL" id="KAL2069346.1"/>
    </source>
</evidence>
<evidence type="ECO:0000313" key="3">
    <source>
        <dbReference type="Proteomes" id="UP001595075"/>
    </source>
</evidence>
<proteinExistence type="predicted"/>
<feature type="region of interest" description="Disordered" evidence="1">
    <location>
        <begin position="1"/>
        <end position="49"/>
    </location>
</feature>
<feature type="compositionally biased region" description="Basic and acidic residues" evidence="1">
    <location>
        <begin position="21"/>
        <end position="35"/>
    </location>
</feature>
<evidence type="ECO:0000256" key="1">
    <source>
        <dbReference type="SAM" id="MobiDB-lite"/>
    </source>
</evidence>
<gene>
    <name evidence="2" type="ORF">VTL71DRAFT_15684</name>
</gene>
<keyword evidence="3" id="KW-1185">Reference proteome</keyword>
<sequence length="100" mass="11153">MSSFKSKSQLSPTSSGTSSTKSKDTSPRTSLHEDEYTSTTTTEDYTQHKIQTIDFAPGSLIAPREGGMERKKSLGKRMSCLVWNPRAKYSRRGKLMELMG</sequence>
<protein>
    <submittedName>
        <fullName evidence="2">Uncharacterized protein</fullName>
    </submittedName>
</protein>
<name>A0ABR4CJD6_9HELO</name>